<evidence type="ECO:0000256" key="1">
    <source>
        <dbReference type="SAM" id="MobiDB-lite"/>
    </source>
</evidence>
<sequence>MKKNKHGLSYLECELRADDPKNHLILRNLQEYDIDYLQALVLNDTHEISSRESAAAAKGYGPLVPCHHTRSPRSQSQLCPHPHRAANGSLQPGLMIQRLQCQARFRVYEPHDLAAHPFILVVCSNPHSHPPPERSMTPPLLREALNTALLNMRWQLADATPRRLALDSGFMATFRQILNWGDTPDDPTLSDLHPSLGNLDHTAILIDAVRKPVFPHGVDFEGAKDLLQKQRLLAPEQQYVRFADEVLLPDKPVPEKMVICMFPSQSERLLDAKRIEVDISFKRVSNWYEFQMVTWDAATSQSVTLCRAFTTSTSASAHHELYRQIFKIAYNDTGRHPRFHYLHGDGYEIWTTDDDRGHALGLGQFLVEIAQDLTAFDRYEPGKRLCDLGPYEHLARFLRLCVVHLRRNIKRYQGKVSKTVYDAMWSLAASETHTDFPKACEIIRTGGKDAANWLREKELFALAALYQPWSKIPLEIWRAGKGNTNGVEQMHRDVNRDGKWLTLLGGIQRGMQHDIREAKNMSLVRSEGIHRRFKPSEPVFTQKRSIQRSVRAEKRRLESAEQAPSDNAHHASTGRKRRAQSLPAGTSALPTTTTSSSSYLTTTPIPIRAPVQTPHIPEAGQHVRDDV</sequence>
<dbReference type="InParanoid" id="J0D3U3"/>
<accession>J0D3U3</accession>
<dbReference type="OrthoDB" id="3246731at2759"/>
<protein>
    <submittedName>
        <fullName evidence="2">Uncharacterized protein</fullName>
    </submittedName>
</protein>
<dbReference type="KEGG" id="adl:AURDEDRAFT_177559"/>
<dbReference type="EMBL" id="JH688273">
    <property type="protein sequence ID" value="EJD33362.1"/>
    <property type="molecule type" value="Genomic_DNA"/>
</dbReference>
<dbReference type="OMA" id="CQAQSHI"/>
<feature type="compositionally biased region" description="Basic and acidic residues" evidence="1">
    <location>
        <begin position="550"/>
        <end position="559"/>
    </location>
</feature>
<dbReference type="AlphaFoldDB" id="J0D3U3"/>
<reference evidence="3" key="1">
    <citation type="journal article" date="2012" name="Science">
        <title>The Paleozoic origin of enzymatic lignin decomposition reconstructed from 31 fungal genomes.</title>
        <authorList>
            <person name="Floudas D."/>
            <person name="Binder M."/>
            <person name="Riley R."/>
            <person name="Barry K."/>
            <person name="Blanchette R.A."/>
            <person name="Henrissat B."/>
            <person name="Martinez A.T."/>
            <person name="Otillar R."/>
            <person name="Spatafora J.W."/>
            <person name="Yadav J.S."/>
            <person name="Aerts A."/>
            <person name="Benoit I."/>
            <person name="Boyd A."/>
            <person name="Carlson A."/>
            <person name="Copeland A."/>
            <person name="Coutinho P.M."/>
            <person name="de Vries R.P."/>
            <person name="Ferreira P."/>
            <person name="Findley K."/>
            <person name="Foster B."/>
            <person name="Gaskell J."/>
            <person name="Glotzer D."/>
            <person name="Gorecki P."/>
            <person name="Heitman J."/>
            <person name="Hesse C."/>
            <person name="Hori C."/>
            <person name="Igarashi K."/>
            <person name="Jurgens J.A."/>
            <person name="Kallen N."/>
            <person name="Kersten P."/>
            <person name="Kohler A."/>
            <person name="Kuees U."/>
            <person name="Kumar T.K.A."/>
            <person name="Kuo A."/>
            <person name="LaButti K."/>
            <person name="Larrondo L.F."/>
            <person name="Lindquist E."/>
            <person name="Ling A."/>
            <person name="Lombard V."/>
            <person name="Lucas S."/>
            <person name="Lundell T."/>
            <person name="Martin R."/>
            <person name="McLaughlin D.J."/>
            <person name="Morgenstern I."/>
            <person name="Morin E."/>
            <person name="Murat C."/>
            <person name="Nagy L.G."/>
            <person name="Nolan M."/>
            <person name="Ohm R.A."/>
            <person name="Patyshakuliyeva A."/>
            <person name="Rokas A."/>
            <person name="Ruiz-Duenas F.J."/>
            <person name="Sabat G."/>
            <person name="Salamov A."/>
            <person name="Samejima M."/>
            <person name="Schmutz J."/>
            <person name="Slot J.C."/>
            <person name="St John F."/>
            <person name="Stenlid J."/>
            <person name="Sun H."/>
            <person name="Sun S."/>
            <person name="Syed K."/>
            <person name="Tsang A."/>
            <person name="Wiebenga A."/>
            <person name="Young D."/>
            <person name="Pisabarro A."/>
            <person name="Eastwood D.C."/>
            <person name="Martin F."/>
            <person name="Cullen D."/>
            <person name="Grigoriev I.V."/>
            <person name="Hibbett D.S."/>
        </authorList>
    </citation>
    <scope>NUCLEOTIDE SEQUENCE [LARGE SCALE GENOMIC DNA]</scope>
    <source>
        <strain evidence="3">TFB10046</strain>
    </source>
</reference>
<evidence type="ECO:0000313" key="3">
    <source>
        <dbReference type="Proteomes" id="UP000006514"/>
    </source>
</evidence>
<evidence type="ECO:0000313" key="2">
    <source>
        <dbReference type="EMBL" id="EJD33362.1"/>
    </source>
</evidence>
<gene>
    <name evidence="2" type="ORF">AURDEDRAFT_177559</name>
</gene>
<feature type="compositionally biased region" description="Low complexity" evidence="1">
    <location>
        <begin position="586"/>
        <end position="604"/>
    </location>
</feature>
<proteinExistence type="predicted"/>
<organism evidence="2 3">
    <name type="scientific">Auricularia subglabra (strain TFB-10046 / SS5)</name>
    <name type="common">White-rot fungus</name>
    <name type="synonym">Auricularia delicata (strain TFB10046)</name>
    <dbReference type="NCBI Taxonomy" id="717982"/>
    <lineage>
        <taxon>Eukaryota</taxon>
        <taxon>Fungi</taxon>
        <taxon>Dikarya</taxon>
        <taxon>Basidiomycota</taxon>
        <taxon>Agaricomycotina</taxon>
        <taxon>Agaricomycetes</taxon>
        <taxon>Auriculariales</taxon>
        <taxon>Auriculariaceae</taxon>
        <taxon>Auricularia</taxon>
    </lineage>
</organism>
<keyword evidence="3" id="KW-1185">Reference proteome</keyword>
<dbReference type="eggNOG" id="ENOG502S31A">
    <property type="taxonomic scope" value="Eukaryota"/>
</dbReference>
<dbReference type="Proteomes" id="UP000006514">
    <property type="component" value="Unassembled WGS sequence"/>
</dbReference>
<feature type="region of interest" description="Disordered" evidence="1">
    <location>
        <begin position="534"/>
        <end position="627"/>
    </location>
</feature>
<name>J0D3U3_AURST</name>